<evidence type="ECO:0000256" key="3">
    <source>
        <dbReference type="ARBA" id="ARBA00023136"/>
    </source>
</evidence>
<keyword evidence="7" id="KW-1185">Reference proteome</keyword>
<evidence type="ECO:0000313" key="7">
    <source>
        <dbReference type="Proteomes" id="UP001165090"/>
    </source>
</evidence>
<dbReference type="InterPro" id="IPR018108">
    <property type="entry name" value="MCP_transmembrane"/>
</dbReference>
<name>A0ABQ5S692_9CHLO</name>
<dbReference type="InterPro" id="IPR023395">
    <property type="entry name" value="MCP_dom_sf"/>
</dbReference>
<dbReference type="PROSITE" id="PS50920">
    <property type="entry name" value="SOLCAR"/>
    <property type="match status" value="1"/>
</dbReference>
<dbReference type="EMBL" id="BSDZ01000023">
    <property type="protein sequence ID" value="GLI65309.1"/>
    <property type="molecule type" value="Genomic_DNA"/>
</dbReference>
<dbReference type="Pfam" id="PF00153">
    <property type="entry name" value="Mito_carr"/>
    <property type="match status" value="1"/>
</dbReference>
<evidence type="ECO:0000256" key="1">
    <source>
        <dbReference type="ARBA" id="ARBA00004141"/>
    </source>
</evidence>
<reference evidence="6 7" key="1">
    <citation type="journal article" date="2023" name="IScience">
        <title>Expanded male sex-determining region conserved during the evolution of homothallism in the green alga Volvox.</title>
        <authorList>
            <person name="Yamamoto K."/>
            <person name="Matsuzaki R."/>
            <person name="Mahakham W."/>
            <person name="Heman W."/>
            <person name="Sekimoto H."/>
            <person name="Kawachi M."/>
            <person name="Minakuchi Y."/>
            <person name="Toyoda A."/>
            <person name="Nozaki H."/>
        </authorList>
    </citation>
    <scope>NUCLEOTIDE SEQUENCE [LARGE SCALE GENOMIC DNA]</scope>
    <source>
        <strain evidence="6 7">NIES-4468</strain>
    </source>
</reference>
<evidence type="ECO:0000313" key="6">
    <source>
        <dbReference type="EMBL" id="GLI65309.1"/>
    </source>
</evidence>
<comment type="subcellular location">
    <subcellularLocation>
        <location evidence="1">Membrane</location>
        <topology evidence="1">Multi-pass membrane protein</topology>
    </subcellularLocation>
</comment>
<dbReference type="Gene3D" id="1.50.40.10">
    <property type="entry name" value="Mitochondrial carrier domain"/>
    <property type="match status" value="1"/>
</dbReference>
<gene>
    <name evidence="6" type="ORF">VaNZ11_008851</name>
</gene>
<dbReference type="SUPFAM" id="SSF103506">
    <property type="entry name" value="Mitochondrial carrier"/>
    <property type="match status" value="1"/>
</dbReference>
<organism evidence="6 7">
    <name type="scientific">Volvox africanus</name>
    <dbReference type="NCBI Taxonomy" id="51714"/>
    <lineage>
        <taxon>Eukaryota</taxon>
        <taxon>Viridiplantae</taxon>
        <taxon>Chlorophyta</taxon>
        <taxon>core chlorophytes</taxon>
        <taxon>Chlorophyceae</taxon>
        <taxon>CS clade</taxon>
        <taxon>Chlamydomonadales</taxon>
        <taxon>Volvocaceae</taxon>
        <taxon>Volvox</taxon>
    </lineage>
</organism>
<evidence type="ECO:0000256" key="4">
    <source>
        <dbReference type="PROSITE-ProRule" id="PRU00282"/>
    </source>
</evidence>
<evidence type="ECO:0000256" key="5">
    <source>
        <dbReference type="RuleBase" id="RU000488"/>
    </source>
</evidence>
<protein>
    <submittedName>
        <fullName evidence="6">Uncharacterized protein</fullName>
    </submittedName>
</protein>
<feature type="repeat" description="Solcar" evidence="4">
    <location>
        <begin position="1"/>
        <end position="40"/>
    </location>
</feature>
<dbReference type="Proteomes" id="UP001165090">
    <property type="component" value="Unassembled WGS sequence"/>
</dbReference>
<keyword evidence="3 4" id="KW-0472">Membrane</keyword>
<comment type="caution">
    <text evidence="6">The sequence shown here is derived from an EMBL/GenBank/DDBJ whole genome shotgun (WGS) entry which is preliminary data.</text>
</comment>
<proteinExistence type="inferred from homology"/>
<keyword evidence="2 4" id="KW-0812">Transmembrane</keyword>
<evidence type="ECO:0000256" key="2">
    <source>
        <dbReference type="ARBA" id="ARBA00022692"/>
    </source>
</evidence>
<sequence>MQVLRSGGPAALFSGLAPRLLQTTICSALFFTCFEASKGHLTAMAAGPGATVTPSRAPPQPEKAAAAATVTAKSAQEAATVVKLKPQGWAMPRLPPRQRWQLQPGWWRRRHRLEGSEADTTAHAAASSECWAVGRTPWADDDKLTPVALYAYAYAGAAVPAAAAAAVAAAVPSPMMFDFEASC</sequence>
<comment type="similarity">
    <text evidence="5">Belongs to the mitochondrial carrier (TC 2.A.29) family.</text>
</comment>
<keyword evidence="5" id="KW-0813">Transport</keyword>
<accession>A0ABQ5S692</accession>